<evidence type="ECO:0000313" key="3">
    <source>
        <dbReference type="Proteomes" id="UP000288096"/>
    </source>
</evidence>
<name>A0A401FTH4_9BACT</name>
<evidence type="ECO:0000256" key="1">
    <source>
        <dbReference type="SAM" id="SignalP"/>
    </source>
</evidence>
<dbReference type="Proteomes" id="UP000288096">
    <property type="component" value="Unassembled WGS sequence"/>
</dbReference>
<proteinExistence type="predicted"/>
<feature type="chain" id="PRO_5019087147" evidence="1">
    <location>
        <begin position="31"/>
        <end position="327"/>
    </location>
</feature>
<comment type="caution">
    <text evidence="2">The sequence shown here is derived from an EMBL/GenBank/DDBJ whole genome shotgun (WGS) entry which is preliminary data.</text>
</comment>
<gene>
    <name evidence="2" type="ORF">DENIS_1238</name>
</gene>
<dbReference type="AlphaFoldDB" id="A0A401FTH4"/>
<keyword evidence="1" id="KW-0732">Signal</keyword>
<sequence>MKPCPGSIQKKIGCVLIILMLMCLSGNGQAEEPEREVTPTDIYYLVKSINDSLAILDGINNTFSKKQISDNLTPRNVYEMASDTIGKFVILHQDDFRLVEKPSDYQMDTDTDCCRSAYALIRQVWDHIIENHLSEMDDFMLPFEERTTKTPSDVFQALRRLSFHCDQLAQKRGINEKWAIPARVYEAVVTEILPELYDIADETGIQYTPYAFPEQPVKDARPRHVYKLLCYTYKNIADYYARKENYPPVIFAEINDCDEITPPDVYAVAQIISAELKMKNGNRTVSPEILDKYSQWKAAKSTVVSGDVFRLIQYNFLLGKKVLKSAA</sequence>
<feature type="signal peptide" evidence="1">
    <location>
        <begin position="1"/>
        <end position="30"/>
    </location>
</feature>
<reference evidence="3" key="1">
    <citation type="submission" date="2017-11" db="EMBL/GenBank/DDBJ databases">
        <authorList>
            <person name="Watanabe M."/>
            <person name="Kojima H."/>
        </authorList>
    </citation>
    <scope>NUCLEOTIDE SEQUENCE [LARGE SCALE GENOMIC DNA]</scope>
    <source>
        <strain evidence="3">Tokyo 01</strain>
    </source>
</reference>
<keyword evidence="3" id="KW-1185">Reference proteome</keyword>
<evidence type="ECO:0000313" key="2">
    <source>
        <dbReference type="EMBL" id="GBC60287.1"/>
    </source>
</evidence>
<reference evidence="3" key="2">
    <citation type="submission" date="2019-01" db="EMBL/GenBank/DDBJ databases">
        <title>Genome sequence of Desulfonema ishimotonii strain Tokyo 01.</title>
        <authorList>
            <person name="Fukui M."/>
        </authorList>
    </citation>
    <scope>NUCLEOTIDE SEQUENCE [LARGE SCALE GENOMIC DNA]</scope>
    <source>
        <strain evidence="3">Tokyo 01</strain>
    </source>
</reference>
<accession>A0A401FTH4</accession>
<dbReference type="RefSeq" id="WP_124327723.1">
    <property type="nucleotide sequence ID" value="NZ_BEXT01000001.1"/>
</dbReference>
<dbReference type="EMBL" id="BEXT01000001">
    <property type="protein sequence ID" value="GBC60287.1"/>
    <property type="molecule type" value="Genomic_DNA"/>
</dbReference>
<organism evidence="2 3">
    <name type="scientific">Desulfonema ishimotonii</name>
    <dbReference type="NCBI Taxonomy" id="45657"/>
    <lineage>
        <taxon>Bacteria</taxon>
        <taxon>Pseudomonadati</taxon>
        <taxon>Thermodesulfobacteriota</taxon>
        <taxon>Desulfobacteria</taxon>
        <taxon>Desulfobacterales</taxon>
        <taxon>Desulfococcaceae</taxon>
        <taxon>Desulfonema</taxon>
    </lineage>
</organism>
<protein>
    <submittedName>
        <fullName evidence="2">Uncharacterized protein</fullName>
    </submittedName>
</protein>